<dbReference type="NCBIfam" id="TIGR02595">
    <property type="entry name" value="PEP_CTERM"/>
    <property type="match status" value="1"/>
</dbReference>
<feature type="chain" id="PRO_5004687121" evidence="1">
    <location>
        <begin position="29"/>
        <end position="204"/>
    </location>
</feature>
<proteinExistence type="predicted"/>
<dbReference type="Proteomes" id="UP000017127">
    <property type="component" value="Unassembled WGS sequence"/>
</dbReference>
<evidence type="ECO:0000313" key="2">
    <source>
        <dbReference type="EMBL" id="ERT06895.1"/>
    </source>
</evidence>
<evidence type="ECO:0000313" key="3">
    <source>
        <dbReference type="Proteomes" id="UP000017127"/>
    </source>
</evidence>
<dbReference type="InterPro" id="IPR013424">
    <property type="entry name" value="Ice-binding_C"/>
</dbReference>
<gene>
    <name evidence="2" type="ORF">M595_3184</name>
</gene>
<dbReference type="AlphaFoldDB" id="U7QIL3"/>
<feature type="signal peptide" evidence="1">
    <location>
        <begin position="1"/>
        <end position="28"/>
    </location>
</feature>
<dbReference type="RefSeq" id="WP_023066932.1">
    <property type="nucleotide sequence ID" value="NZ_AUZM01000029.1"/>
</dbReference>
<protein>
    <submittedName>
        <fullName evidence="2">PEP-CTERM-sorting domain protein</fullName>
    </submittedName>
</protein>
<dbReference type="OrthoDB" id="495445at2"/>
<evidence type="ECO:0000256" key="1">
    <source>
        <dbReference type="SAM" id="SignalP"/>
    </source>
</evidence>
<reference evidence="2 3" key="1">
    <citation type="journal article" date="2013" name="Front. Microbiol.">
        <title>Comparative genomic analyses of the cyanobacterium, Lyngbya aestuarii BL J, a powerful hydrogen producer.</title>
        <authorList>
            <person name="Kothari A."/>
            <person name="Vaughn M."/>
            <person name="Garcia-Pichel F."/>
        </authorList>
    </citation>
    <scope>NUCLEOTIDE SEQUENCE [LARGE SCALE GENOMIC DNA]</scope>
    <source>
        <strain evidence="2 3">BL J</strain>
    </source>
</reference>
<accession>U7QIL3</accession>
<dbReference type="EMBL" id="AUZM01000029">
    <property type="protein sequence ID" value="ERT06895.1"/>
    <property type="molecule type" value="Genomic_DNA"/>
</dbReference>
<organism evidence="2 3">
    <name type="scientific">Lyngbya aestuarii BL J</name>
    <dbReference type="NCBI Taxonomy" id="1348334"/>
    <lineage>
        <taxon>Bacteria</taxon>
        <taxon>Bacillati</taxon>
        <taxon>Cyanobacteriota</taxon>
        <taxon>Cyanophyceae</taxon>
        <taxon>Oscillatoriophycideae</taxon>
        <taxon>Oscillatoriales</taxon>
        <taxon>Microcoleaceae</taxon>
        <taxon>Lyngbya</taxon>
    </lineage>
</organism>
<keyword evidence="1" id="KW-0732">Signal</keyword>
<sequence length="204" mass="20990">MKNLFAGVITSSVVAASVLSLSALDANAATMAQTSDVTAGDGINATAVDGANAGNDTGNSDFIDRLNGGLFGNYTWELADKSDEASSIPDVTLNMTGQGETSGSWSITGLDNSSPFVISLKASNSYSAYFFDAGSALEGMWNTIGTSTNKKGKAQAISHISVFVASNQFTDTPDSQEVPEPGTLFGLLTLGGMVFGKKAMSRNS</sequence>
<name>U7QIL3_9CYAN</name>
<comment type="caution">
    <text evidence="2">The sequence shown here is derived from an EMBL/GenBank/DDBJ whole genome shotgun (WGS) entry which is preliminary data.</text>
</comment>
<keyword evidence="3" id="KW-1185">Reference proteome</keyword>